<sequence length="145" mass="16858">MKRDIWGVFHDGVLKYIDDSVPGTLMLEVEIEYLRGMFDEPGTSFRIELTGHTKVVYSEYDEEPSQDITKIQERMPEILYVTSEQPLLLDCVMGTLELEYDAMRVMLPSEVEVSYESLVSASDRYWSEWSVRSKGDAQPFNREDK</sequence>
<dbReference type="RefSeq" id="WP_313876342.1">
    <property type="nucleotide sequence ID" value="NZ_JAVBIK010000003.1"/>
</dbReference>
<keyword evidence="2" id="KW-1185">Reference proteome</keyword>
<proteinExistence type="predicted"/>
<comment type="caution">
    <text evidence="1">The sequence shown here is derived from an EMBL/GenBank/DDBJ whole genome shotgun (WGS) entry which is preliminary data.</text>
</comment>
<accession>A0ABU3KS46</accession>
<dbReference type="EMBL" id="JAVBIK010000003">
    <property type="protein sequence ID" value="MDT7520644.1"/>
    <property type="molecule type" value="Genomic_DNA"/>
</dbReference>
<name>A0ABU3KS46_9BURK</name>
<gene>
    <name evidence="1" type="ORF">RAE19_18445</name>
</gene>
<evidence type="ECO:0000313" key="2">
    <source>
        <dbReference type="Proteomes" id="UP001321700"/>
    </source>
</evidence>
<reference evidence="1 2" key="1">
    <citation type="submission" date="2023-08" db="EMBL/GenBank/DDBJ databases">
        <title>Rhodoferax potami sp. nov. and Rhodoferax mekongensis sp. nov., isolated from the Mekong River in Thailand.</title>
        <authorList>
            <person name="Kitikhun S."/>
            <person name="Charoenyingcharoen P."/>
            <person name="Siriarchawattana P."/>
            <person name="Likhitrattanapisal S."/>
            <person name="Nilsakha T."/>
            <person name="Chanpet A."/>
            <person name="Rattanawaree P."/>
            <person name="Ingsriswang S."/>
        </authorList>
    </citation>
    <scope>NUCLEOTIDE SEQUENCE [LARGE SCALE GENOMIC DNA]</scope>
    <source>
        <strain evidence="1 2">TBRC 17660</strain>
    </source>
</reference>
<evidence type="ECO:0000313" key="1">
    <source>
        <dbReference type="EMBL" id="MDT7520644.1"/>
    </source>
</evidence>
<organism evidence="1 2">
    <name type="scientific">Rhodoferax potami</name>
    <dbReference type="NCBI Taxonomy" id="3068338"/>
    <lineage>
        <taxon>Bacteria</taxon>
        <taxon>Pseudomonadati</taxon>
        <taxon>Pseudomonadota</taxon>
        <taxon>Betaproteobacteria</taxon>
        <taxon>Burkholderiales</taxon>
        <taxon>Comamonadaceae</taxon>
        <taxon>Rhodoferax</taxon>
    </lineage>
</organism>
<protein>
    <submittedName>
        <fullName evidence="1">Uncharacterized protein</fullName>
    </submittedName>
</protein>
<dbReference type="Proteomes" id="UP001321700">
    <property type="component" value="Unassembled WGS sequence"/>
</dbReference>